<accession>A0ABS4GJQ9</accession>
<evidence type="ECO:0000313" key="2">
    <source>
        <dbReference type="Proteomes" id="UP001519343"/>
    </source>
</evidence>
<dbReference type="RefSeq" id="WP_209808500.1">
    <property type="nucleotide sequence ID" value="NZ_JAGGKT010000001.1"/>
</dbReference>
<name>A0ABS4GJQ9_9BACL</name>
<comment type="caution">
    <text evidence="1">The sequence shown here is derived from an EMBL/GenBank/DDBJ whole genome shotgun (WGS) entry which is preliminary data.</text>
</comment>
<gene>
    <name evidence="1" type="ORF">J2Z37_000478</name>
</gene>
<reference evidence="1 2" key="1">
    <citation type="submission" date="2021-03" db="EMBL/GenBank/DDBJ databases">
        <title>Genomic Encyclopedia of Type Strains, Phase IV (KMG-IV): sequencing the most valuable type-strain genomes for metagenomic binning, comparative biology and taxonomic classification.</title>
        <authorList>
            <person name="Goeker M."/>
        </authorList>
    </citation>
    <scope>NUCLEOTIDE SEQUENCE [LARGE SCALE GENOMIC DNA]</scope>
    <source>
        <strain evidence="1 2">DSM 24738</strain>
    </source>
</reference>
<dbReference type="Pfam" id="PF10752">
    <property type="entry name" value="DUF2533"/>
    <property type="match status" value="1"/>
</dbReference>
<evidence type="ECO:0000313" key="1">
    <source>
        <dbReference type="EMBL" id="MBP1930491.1"/>
    </source>
</evidence>
<keyword evidence="2" id="KW-1185">Reference proteome</keyword>
<dbReference type="EMBL" id="JAGGKT010000001">
    <property type="protein sequence ID" value="MBP1930491.1"/>
    <property type="molecule type" value="Genomic_DNA"/>
</dbReference>
<proteinExistence type="predicted"/>
<protein>
    <recommendedName>
        <fullName evidence="3">DUF2533 family protein</fullName>
    </recommendedName>
</protein>
<dbReference type="InterPro" id="IPR019688">
    <property type="entry name" value="DUF2533"/>
</dbReference>
<dbReference type="Proteomes" id="UP001519343">
    <property type="component" value="Unassembled WGS sequence"/>
</dbReference>
<sequence>MSVHEEISKKTNKTWGIIQTYRKLDEKREAEIEKVILQCQNNEAFSVDQINKVTEEINSFAAINHLPSRKFVTKQMVEEAAQN</sequence>
<organism evidence="1 2">
    <name type="scientific">Ammoniphilus resinae</name>
    <dbReference type="NCBI Taxonomy" id="861532"/>
    <lineage>
        <taxon>Bacteria</taxon>
        <taxon>Bacillati</taxon>
        <taxon>Bacillota</taxon>
        <taxon>Bacilli</taxon>
        <taxon>Bacillales</taxon>
        <taxon>Paenibacillaceae</taxon>
        <taxon>Aneurinibacillus group</taxon>
        <taxon>Ammoniphilus</taxon>
    </lineage>
</organism>
<evidence type="ECO:0008006" key="3">
    <source>
        <dbReference type="Google" id="ProtNLM"/>
    </source>
</evidence>